<evidence type="ECO:0000313" key="1">
    <source>
        <dbReference type="EMBL" id="CAJ1056179.1"/>
    </source>
</evidence>
<name>A0AAV1F5D6_XYRNO</name>
<dbReference type="Proteomes" id="UP001178508">
    <property type="component" value="Chromosome 5"/>
</dbReference>
<reference evidence="1" key="1">
    <citation type="submission" date="2023-08" db="EMBL/GenBank/DDBJ databases">
        <authorList>
            <person name="Alioto T."/>
            <person name="Alioto T."/>
            <person name="Gomez Garrido J."/>
        </authorList>
    </citation>
    <scope>NUCLEOTIDE SEQUENCE</scope>
</reference>
<evidence type="ECO:0000313" key="2">
    <source>
        <dbReference type="Proteomes" id="UP001178508"/>
    </source>
</evidence>
<organism evidence="1 2">
    <name type="scientific">Xyrichtys novacula</name>
    <name type="common">Pearly razorfish</name>
    <name type="synonym">Hemipteronotus novacula</name>
    <dbReference type="NCBI Taxonomy" id="13765"/>
    <lineage>
        <taxon>Eukaryota</taxon>
        <taxon>Metazoa</taxon>
        <taxon>Chordata</taxon>
        <taxon>Craniata</taxon>
        <taxon>Vertebrata</taxon>
        <taxon>Euteleostomi</taxon>
        <taxon>Actinopterygii</taxon>
        <taxon>Neopterygii</taxon>
        <taxon>Teleostei</taxon>
        <taxon>Neoteleostei</taxon>
        <taxon>Acanthomorphata</taxon>
        <taxon>Eupercaria</taxon>
        <taxon>Labriformes</taxon>
        <taxon>Labridae</taxon>
        <taxon>Xyrichtys</taxon>
    </lineage>
</organism>
<accession>A0AAV1F5D6</accession>
<dbReference type="AlphaFoldDB" id="A0AAV1F5D6"/>
<sequence>MQHRRFSAVIFLSIHQKIEIISKTQLCITMFNLSMCFVIFKTEILSIFSLPCRHSEEYTLQTSRQCETETWENFSLPAAIDSSNKKAPTWMHLLACCRDQVFWQELLEAAIEDLSSQNPNATPSSYHALPVRMPSITATS</sequence>
<gene>
    <name evidence="1" type="ORF">XNOV1_A003907</name>
</gene>
<dbReference type="EMBL" id="OY660868">
    <property type="protein sequence ID" value="CAJ1056179.1"/>
    <property type="molecule type" value="Genomic_DNA"/>
</dbReference>
<protein>
    <submittedName>
        <fullName evidence="1">Uncharacterized protein</fullName>
    </submittedName>
</protein>
<keyword evidence="2" id="KW-1185">Reference proteome</keyword>
<proteinExistence type="predicted"/>